<name>A0AAD1T9X2_PELCU</name>
<protein>
    <submittedName>
        <fullName evidence="1">Uncharacterized protein</fullName>
    </submittedName>
</protein>
<organism evidence="1 2">
    <name type="scientific">Pelobates cultripes</name>
    <name type="common">Western spadefoot toad</name>
    <dbReference type="NCBI Taxonomy" id="61616"/>
    <lineage>
        <taxon>Eukaryota</taxon>
        <taxon>Metazoa</taxon>
        <taxon>Chordata</taxon>
        <taxon>Craniata</taxon>
        <taxon>Vertebrata</taxon>
        <taxon>Euteleostomi</taxon>
        <taxon>Amphibia</taxon>
        <taxon>Batrachia</taxon>
        <taxon>Anura</taxon>
        <taxon>Pelobatoidea</taxon>
        <taxon>Pelobatidae</taxon>
        <taxon>Pelobates</taxon>
    </lineage>
</organism>
<dbReference type="AlphaFoldDB" id="A0AAD1T9X2"/>
<reference evidence="1" key="1">
    <citation type="submission" date="2022-03" db="EMBL/GenBank/DDBJ databases">
        <authorList>
            <person name="Alioto T."/>
            <person name="Alioto T."/>
            <person name="Gomez Garrido J."/>
        </authorList>
    </citation>
    <scope>NUCLEOTIDE SEQUENCE</scope>
</reference>
<accession>A0AAD1T9X2</accession>
<keyword evidence="2" id="KW-1185">Reference proteome</keyword>
<gene>
    <name evidence="1" type="ORF">PECUL_23A040450</name>
</gene>
<sequence length="109" mass="12827">MRKLKKKNVHRCESCWQLALVAVTVLLKLMEGVVIGIIGWKSHHDCTEEHFFNQTSKRNLHNLEQDRQNLPNLHNIEQDPQNLPNLHNIELDRQNLRHAISHLCVTARR</sequence>
<evidence type="ECO:0000313" key="1">
    <source>
        <dbReference type="EMBL" id="CAH2322270.1"/>
    </source>
</evidence>
<evidence type="ECO:0000313" key="2">
    <source>
        <dbReference type="Proteomes" id="UP001295444"/>
    </source>
</evidence>
<dbReference type="EMBL" id="OW240922">
    <property type="protein sequence ID" value="CAH2322270.1"/>
    <property type="molecule type" value="Genomic_DNA"/>
</dbReference>
<proteinExistence type="predicted"/>
<dbReference type="Proteomes" id="UP001295444">
    <property type="component" value="Chromosome 11"/>
</dbReference>